<comment type="similarity">
    <text evidence="1 11">Belongs to the GHMP kinase family. GalK subfamily.</text>
</comment>
<comment type="function">
    <text evidence="11">Catalyzes the transfer of the gamma-phosphate of ATP to D-galactose to form alpha-D-galactose-1-phosphate (Gal-1-P).</text>
</comment>
<dbReference type="RefSeq" id="WP_210857277.1">
    <property type="nucleotide sequence ID" value="NZ_JAGQDD010000035.1"/>
</dbReference>
<dbReference type="Pfam" id="PF00288">
    <property type="entry name" value="GHMP_kinases_N"/>
    <property type="match status" value="1"/>
</dbReference>
<feature type="site" description="Transition state stabilizer" evidence="11">
    <location>
        <position position="30"/>
    </location>
</feature>
<dbReference type="PANTHER" id="PTHR10457">
    <property type="entry name" value="MEVALONATE KINASE/GALACTOKINASE"/>
    <property type="match status" value="1"/>
</dbReference>
<dbReference type="PIRSF" id="PIRSF000530">
    <property type="entry name" value="Galactokinase"/>
    <property type="match status" value="1"/>
</dbReference>
<keyword evidence="4 11" id="KW-0479">Metal-binding</keyword>
<feature type="binding site" evidence="11">
    <location>
        <begin position="36"/>
        <end position="39"/>
    </location>
    <ligand>
        <name>substrate</name>
    </ligand>
</feature>
<dbReference type="InterPro" id="IPR006204">
    <property type="entry name" value="GHMP_kinase_N_dom"/>
</dbReference>
<feature type="domain" description="Galactokinase N-terminal" evidence="15">
    <location>
        <begin position="14"/>
        <end position="60"/>
    </location>
</feature>
<evidence type="ECO:0000313" key="16">
    <source>
        <dbReference type="EMBL" id="MBQ0933612.1"/>
    </source>
</evidence>
<sequence>MNNPLIQRALASYIGVFDASPQALVQAPGRVNLIGEHTDYNDGFVLPCAIDFHTVVAIGPRRDGRVRVIAADLNYASDEFALAETIAHAGPRSAWADYVRGAVQMAVREGLPLAGANLAIAGDVPQGAGLSSSAALEVAVLQALKSLLGKPVPSPTRMAQLAQAAENDFVGCQCGIMDQLISACGRADHALLIDCRSLEARPTPLPDDLAVMIVHSRVRRGLVESAYNDRRQQCEQAAQHLGVSHLRDASLTQLVAAGWNMDDVVFRRARHVITENARTLAAHEALTRGDLVTMGRLMAESHVSMRDDFEITVPAIDDLVALLQAEIGPQGGARMTGGGFGGCCVALMPTDQTERVAAAVEAGYRSPDGEPPRIWVTRAVDGAGPLPR</sequence>
<keyword evidence="5 11" id="KW-0547">Nucleotide-binding</keyword>
<evidence type="ECO:0000256" key="9">
    <source>
        <dbReference type="ARBA" id="ARBA00023144"/>
    </source>
</evidence>
<dbReference type="FunFam" id="3.30.70.890:FF:000001">
    <property type="entry name" value="Galactokinase"/>
    <property type="match status" value="1"/>
</dbReference>
<dbReference type="InterPro" id="IPR020568">
    <property type="entry name" value="Ribosomal_Su5_D2-typ_SF"/>
</dbReference>
<evidence type="ECO:0000313" key="17">
    <source>
        <dbReference type="Proteomes" id="UP000676246"/>
    </source>
</evidence>
<comment type="caution">
    <text evidence="11">Lacks conserved residue(s) required for the propagation of feature annotation.</text>
</comment>
<feature type="active site" description="Proton acceptor" evidence="11">
    <location>
        <position position="178"/>
    </location>
</feature>
<evidence type="ECO:0000256" key="4">
    <source>
        <dbReference type="ARBA" id="ARBA00022723"/>
    </source>
</evidence>
<feature type="binding site" evidence="11">
    <location>
        <begin position="127"/>
        <end position="133"/>
    </location>
    <ligand>
        <name>ATP</name>
        <dbReference type="ChEBI" id="CHEBI:30616"/>
    </ligand>
</feature>
<evidence type="ECO:0000256" key="5">
    <source>
        <dbReference type="ARBA" id="ARBA00022741"/>
    </source>
</evidence>
<feature type="binding site" evidence="11">
    <location>
        <position position="133"/>
    </location>
    <ligand>
        <name>Mg(2+)</name>
        <dbReference type="ChEBI" id="CHEBI:18420"/>
    </ligand>
</feature>
<dbReference type="GO" id="GO:0006012">
    <property type="term" value="P:galactose metabolic process"/>
    <property type="evidence" value="ECO:0007669"/>
    <property type="project" value="UniProtKB-UniRule"/>
</dbReference>
<dbReference type="AlphaFoldDB" id="A0A940YJM2"/>
<protein>
    <recommendedName>
        <fullName evidence="11 12">Galactokinase</fullName>
        <ecNumber evidence="11 12">2.7.1.6</ecNumber>
    </recommendedName>
    <alternativeName>
        <fullName evidence="11">Galactose kinase</fullName>
    </alternativeName>
</protein>
<evidence type="ECO:0000256" key="11">
    <source>
        <dbReference type="HAMAP-Rule" id="MF_00246"/>
    </source>
</evidence>
<dbReference type="PRINTS" id="PR00959">
    <property type="entry name" value="MEVGALKINASE"/>
</dbReference>
<evidence type="ECO:0000256" key="10">
    <source>
        <dbReference type="ARBA" id="ARBA00023277"/>
    </source>
</evidence>
<comment type="pathway">
    <text evidence="11">Carbohydrate metabolism; galactose metabolism.</text>
</comment>
<dbReference type="InterPro" id="IPR022963">
    <property type="entry name" value="Galactokinase_bac"/>
</dbReference>
<dbReference type="NCBIfam" id="NF003472">
    <property type="entry name" value="PRK05101.1"/>
    <property type="match status" value="1"/>
</dbReference>
<dbReference type="InterPro" id="IPR006206">
    <property type="entry name" value="Mevalonate/galactokinase"/>
</dbReference>
<comment type="subcellular location">
    <subcellularLocation>
        <location evidence="11">Cytoplasm</location>
    </subcellularLocation>
</comment>
<dbReference type="Gene3D" id="3.30.70.890">
    <property type="entry name" value="GHMP kinase, C-terminal domain"/>
    <property type="match status" value="1"/>
</dbReference>
<dbReference type="FunFam" id="3.30.230.10:FF:000017">
    <property type="entry name" value="Galactokinase"/>
    <property type="match status" value="1"/>
</dbReference>
<keyword evidence="9 11" id="KW-0299">Galactose metabolism</keyword>
<dbReference type="PANTHER" id="PTHR10457:SF7">
    <property type="entry name" value="GALACTOKINASE-RELATED"/>
    <property type="match status" value="1"/>
</dbReference>
<keyword evidence="3 11" id="KW-0808">Transferase</keyword>
<dbReference type="InterPro" id="IPR014721">
    <property type="entry name" value="Ribsml_uS5_D2-typ_fold_subgr"/>
</dbReference>
<dbReference type="InterPro" id="IPR013750">
    <property type="entry name" value="GHMP_kinase_C_dom"/>
</dbReference>
<keyword evidence="10 11" id="KW-0119">Carbohydrate metabolism</keyword>
<evidence type="ECO:0000256" key="3">
    <source>
        <dbReference type="ARBA" id="ARBA00022679"/>
    </source>
</evidence>
<name>A0A940YJM2_9BURK</name>
<dbReference type="SUPFAM" id="SSF54211">
    <property type="entry name" value="Ribosomal protein S5 domain 2-like"/>
    <property type="match status" value="1"/>
</dbReference>
<evidence type="ECO:0000259" key="15">
    <source>
        <dbReference type="Pfam" id="PF10509"/>
    </source>
</evidence>
<keyword evidence="2 11" id="KW-0963">Cytoplasm</keyword>
<evidence type="ECO:0000256" key="12">
    <source>
        <dbReference type="NCBIfam" id="TIGR00131"/>
    </source>
</evidence>
<keyword evidence="17" id="KW-1185">Reference proteome</keyword>
<dbReference type="EMBL" id="JAGQDD010000035">
    <property type="protein sequence ID" value="MBQ0933612.1"/>
    <property type="molecule type" value="Genomic_DNA"/>
</dbReference>
<gene>
    <name evidence="11 16" type="primary">galK</name>
    <name evidence="16" type="ORF">KAK03_24335</name>
</gene>
<dbReference type="HAMAP" id="MF_00246">
    <property type="entry name" value="Galactokinase"/>
    <property type="match status" value="1"/>
</dbReference>
<organism evidence="16 17">
    <name type="scientific">Ideonella alba</name>
    <dbReference type="NCBI Taxonomy" id="2824118"/>
    <lineage>
        <taxon>Bacteria</taxon>
        <taxon>Pseudomonadati</taxon>
        <taxon>Pseudomonadota</taxon>
        <taxon>Betaproteobacteria</taxon>
        <taxon>Burkholderiales</taxon>
        <taxon>Sphaerotilaceae</taxon>
        <taxon>Ideonella</taxon>
    </lineage>
</organism>
<feature type="domain" description="GHMP kinase N-terminal" evidence="13">
    <location>
        <begin position="98"/>
        <end position="185"/>
    </location>
</feature>
<dbReference type="Proteomes" id="UP000676246">
    <property type="component" value="Unassembled WGS sequence"/>
</dbReference>
<reference evidence="16 17" key="1">
    <citation type="submission" date="2021-04" db="EMBL/GenBank/DDBJ databases">
        <title>The genome sequence of Ideonella sp. 3Y2.</title>
        <authorList>
            <person name="Liu Y."/>
        </authorList>
    </citation>
    <scope>NUCLEOTIDE SEQUENCE [LARGE SCALE GENOMIC DNA]</scope>
    <source>
        <strain evidence="16 17">3Y2</strain>
    </source>
</reference>
<dbReference type="Pfam" id="PF10509">
    <property type="entry name" value="GalKase_gal_bdg"/>
    <property type="match status" value="1"/>
</dbReference>
<evidence type="ECO:0000259" key="13">
    <source>
        <dbReference type="Pfam" id="PF00288"/>
    </source>
</evidence>
<dbReference type="InterPro" id="IPR019741">
    <property type="entry name" value="Galactokinase_CS"/>
</dbReference>
<dbReference type="EC" id="2.7.1.6" evidence="11 12"/>
<accession>A0A940YJM2</accession>
<feature type="binding site" evidence="11">
    <location>
        <position position="227"/>
    </location>
    <ligand>
        <name>substrate</name>
    </ligand>
</feature>
<dbReference type="NCBIfam" id="TIGR00131">
    <property type="entry name" value="gal_kin"/>
    <property type="match status" value="1"/>
</dbReference>
<dbReference type="InterPro" id="IPR036554">
    <property type="entry name" value="GHMP_kinase_C_sf"/>
</dbReference>
<dbReference type="InterPro" id="IPR000705">
    <property type="entry name" value="Galactokinase"/>
</dbReference>
<dbReference type="PROSITE" id="PS00106">
    <property type="entry name" value="GALACTOKINASE"/>
    <property type="match status" value="1"/>
</dbReference>
<comment type="catalytic activity">
    <reaction evidence="11">
        <text>alpha-D-galactose + ATP = alpha-D-galactose 1-phosphate + ADP + H(+)</text>
        <dbReference type="Rhea" id="RHEA:13553"/>
        <dbReference type="ChEBI" id="CHEBI:15378"/>
        <dbReference type="ChEBI" id="CHEBI:28061"/>
        <dbReference type="ChEBI" id="CHEBI:30616"/>
        <dbReference type="ChEBI" id="CHEBI:58336"/>
        <dbReference type="ChEBI" id="CHEBI:456216"/>
        <dbReference type="EC" id="2.7.1.6"/>
    </reaction>
</comment>
<evidence type="ECO:0000259" key="14">
    <source>
        <dbReference type="Pfam" id="PF08544"/>
    </source>
</evidence>
<dbReference type="InterPro" id="IPR006203">
    <property type="entry name" value="GHMP_knse_ATP-bd_CS"/>
</dbReference>
<dbReference type="PROSITE" id="PS00627">
    <property type="entry name" value="GHMP_KINASES_ATP"/>
    <property type="match status" value="1"/>
</dbReference>
<dbReference type="InterPro" id="IPR019539">
    <property type="entry name" value="GalKase_N"/>
</dbReference>
<dbReference type="PRINTS" id="PR00473">
    <property type="entry name" value="GALCTOKINASE"/>
</dbReference>
<comment type="caution">
    <text evidence="16">The sequence shown here is derived from an EMBL/GenBank/DDBJ whole genome shotgun (WGS) entry which is preliminary data.</text>
</comment>
<dbReference type="SUPFAM" id="SSF55060">
    <property type="entry name" value="GHMP Kinase, C-terminal domain"/>
    <property type="match status" value="1"/>
</dbReference>
<evidence type="ECO:0000256" key="2">
    <source>
        <dbReference type="ARBA" id="ARBA00022490"/>
    </source>
</evidence>
<evidence type="ECO:0000256" key="8">
    <source>
        <dbReference type="ARBA" id="ARBA00022842"/>
    </source>
</evidence>
<keyword evidence="7 11" id="KW-0067">ATP-binding</keyword>
<dbReference type="Pfam" id="PF08544">
    <property type="entry name" value="GHMP_kinases_C"/>
    <property type="match status" value="1"/>
</dbReference>
<keyword evidence="8 11" id="KW-0460">Magnesium</keyword>
<dbReference type="GO" id="GO:0000287">
    <property type="term" value="F:magnesium ion binding"/>
    <property type="evidence" value="ECO:0007669"/>
    <property type="project" value="UniProtKB-UniRule"/>
</dbReference>
<evidence type="ECO:0000256" key="1">
    <source>
        <dbReference type="ARBA" id="ARBA00006566"/>
    </source>
</evidence>
<dbReference type="GO" id="GO:0004335">
    <property type="term" value="F:galactokinase activity"/>
    <property type="evidence" value="ECO:0007669"/>
    <property type="project" value="UniProtKB-UniRule"/>
</dbReference>
<evidence type="ECO:0000256" key="7">
    <source>
        <dbReference type="ARBA" id="ARBA00022840"/>
    </source>
</evidence>
<dbReference type="Gene3D" id="3.30.230.10">
    <property type="match status" value="1"/>
</dbReference>
<feature type="binding site" evidence="11">
    <location>
        <position position="166"/>
    </location>
    <ligand>
        <name>Mg(2+)</name>
        <dbReference type="ChEBI" id="CHEBI:18420"/>
    </ligand>
</feature>
<dbReference type="GO" id="GO:0005829">
    <property type="term" value="C:cytosol"/>
    <property type="evidence" value="ECO:0007669"/>
    <property type="project" value="TreeGrafter"/>
</dbReference>
<proteinExistence type="inferred from homology"/>
<keyword evidence="6 11" id="KW-0418">Kinase</keyword>
<dbReference type="GO" id="GO:0005524">
    <property type="term" value="F:ATP binding"/>
    <property type="evidence" value="ECO:0007669"/>
    <property type="project" value="UniProtKB-UniRule"/>
</dbReference>
<evidence type="ECO:0000256" key="6">
    <source>
        <dbReference type="ARBA" id="ARBA00022777"/>
    </source>
</evidence>
<feature type="domain" description="GHMP kinase C-terminal" evidence="14">
    <location>
        <begin position="283"/>
        <end position="364"/>
    </location>
</feature>